<dbReference type="Gene3D" id="3.90.1200.10">
    <property type="match status" value="3"/>
</dbReference>
<dbReference type="EMBL" id="VUJU01000029">
    <property type="protein sequence ID" value="KAF0773819.1"/>
    <property type="molecule type" value="Genomic_DNA"/>
</dbReference>
<evidence type="ECO:0000259" key="1">
    <source>
        <dbReference type="SMART" id="SM00587"/>
    </source>
</evidence>
<gene>
    <name evidence="2" type="ORF">FWK35_00001701</name>
</gene>
<sequence>MATAGAFGTDSRVVSFKVEGLHTESDQFASCVVYGVATVDDRDDRRHDHRLVLKYKQPTAELREFCNNDRQFYNEILFYERIAPFLLDRGSRRDGTGTPKLCRYFYGRNGCGEDGHRDVVVLGNATVDGYRAAAIGHKLSLDFDHLAVALRTLAKFHVLSYRAKREASMKFKEIIDEVKDTAWSENGEWIFHSSVLQGLFALALNWLKERHVENGGSDCDNNVVKWIRQFESELMDEPIEKLKHIVAPIEPLAVLCHGDFNRNNILFRYDDSGRPVDALPYDMATIWYGSPAIDLSFILYMNADRQTRNDHWDELLDVYCATLADEAGDVLVPNRNQIDAEMRKCGFSGLVHVSFFARVMLEENLKTDSSDFVDADDSKYLEILSSNGGDLATEWVADALHHFVSIRYAKTPNTTTNKDHVGQDQYMSTVLFGTVTTSDKSQFHVVTKFKLRSEKLRHMFKIDYQFNNEIIMYATIIPFLFECHRSLNGVEDWPSLPRFYYGRNKCGEFFERDLIMLENVNHLGFKLSETRPFLDYDHLISALRALAKFHGLSYTAKHKDPDTLQKFVMNIRNTQFDENGQWLLKNNAFRRFAKRGIDRLLERSGDLYRDNEHLQRFQILIDDGDNLLRRTLKPREPFSVVCHGDFNRNNVLFRYDEAGLPVDVLLFDFGTPRYGSPALDLSFFLYMNTTQDMRERRWDDLLNEYCSALAKSVPSGVLVSNRDKLDSEMAECAIFGFAHASFFLPCQIEPFPIDTDLDDEVRIKMLLQKGGDYGTELVADLSLLQEELQGIVNNGAFGKNLKFVSFELNKNKVGHDQFMSTVIFGTVTTSEELKFHVVIKLKLRDEKLRNELKIDFQFHNEITMYETVIPYLIQCNHSLPGVGDYPTLARFFYGRNKCGEFALSDLIVLEDVESKGFRLSEARPFIDYDHLVCAIRALAKFHGLSYTAKYKDPESFRKIIMDIRDTQFDVNGQCIFKNNLLNRLGKRGVDRLLERSGDLYRDNKHFRRFNELIGDDVNSLRRALEPREPFSIVCHGDFNRNNVLFRYDEAGLPVDVLLFDFGTPRYGSPALDLSFFLYMNTTQDMRESRWDDLLNEYCSTLAKSVPSVVRVPNKDELNSEMAMCTFFGFAHASFFLPHQLETNVVYNEEMSEEENVEWLLKLGGDIGSDRVADIVQHIVDMKYTNVYGSPGLDLSYFLYKNADKDVQNNRWEDLLAVYLESVVAVLPADVKAPTTEQLHRELRFHALYGYAHLLFAVPNMINDNPRGLLDIVNDDEKTVEDLLVARIDAADEKITEILSETVRHIIDHGYAEQYDFKDFNLILYP</sequence>
<evidence type="ECO:0000313" key="3">
    <source>
        <dbReference type="Proteomes" id="UP000478052"/>
    </source>
</evidence>
<evidence type="ECO:0000313" key="2">
    <source>
        <dbReference type="EMBL" id="KAF0773819.1"/>
    </source>
</evidence>
<organism evidence="2 3">
    <name type="scientific">Aphis craccivora</name>
    <name type="common">Cowpea aphid</name>
    <dbReference type="NCBI Taxonomy" id="307492"/>
    <lineage>
        <taxon>Eukaryota</taxon>
        <taxon>Metazoa</taxon>
        <taxon>Ecdysozoa</taxon>
        <taxon>Arthropoda</taxon>
        <taxon>Hexapoda</taxon>
        <taxon>Insecta</taxon>
        <taxon>Pterygota</taxon>
        <taxon>Neoptera</taxon>
        <taxon>Paraneoptera</taxon>
        <taxon>Hemiptera</taxon>
        <taxon>Sternorrhyncha</taxon>
        <taxon>Aphidomorpha</taxon>
        <taxon>Aphidoidea</taxon>
        <taxon>Aphididae</taxon>
        <taxon>Aphidini</taxon>
        <taxon>Aphis</taxon>
        <taxon>Aphis</taxon>
    </lineage>
</organism>
<dbReference type="InterPro" id="IPR004119">
    <property type="entry name" value="EcKL"/>
</dbReference>
<feature type="domain" description="CHK kinase-like" evidence="1">
    <location>
        <begin position="120"/>
        <end position="329"/>
    </location>
</feature>
<proteinExistence type="predicted"/>
<dbReference type="Pfam" id="PF02958">
    <property type="entry name" value="EcKL"/>
    <property type="match status" value="4"/>
</dbReference>
<comment type="caution">
    <text evidence="2">The sequence shown here is derived from an EMBL/GenBank/DDBJ whole genome shotgun (WGS) entry which is preliminary data.</text>
</comment>
<keyword evidence="3" id="KW-1185">Reference proteome</keyword>
<dbReference type="PANTHER" id="PTHR11012:SF8">
    <property type="entry name" value="JUVENILE HORMONE-INDUCIBLE PROTEIN 26"/>
    <property type="match status" value="1"/>
</dbReference>
<accession>A0A6G0ZRH2</accession>
<dbReference type="SMART" id="SM00587">
    <property type="entry name" value="CHK"/>
    <property type="match status" value="3"/>
</dbReference>
<dbReference type="Proteomes" id="UP000478052">
    <property type="component" value="Unassembled WGS sequence"/>
</dbReference>
<name>A0A6G0ZRH2_APHCR</name>
<dbReference type="InterPro" id="IPR011009">
    <property type="entry name" value="Kinase-like_dom_sf"/>
</dbReference>
<reference evidence="2 3" key="1">
    <citation type="submission" date="2019-08" db="EMBL/GenBank/DDBJ databases">
        <title>Whole genome of Aphis craccivora.</title>
        <authorList>
            <person name="Voronova N.V."/>
            <person name="Shulinski R.S."/>
            <person name="Bandarenka Y.V."/>
            <person name="Zhorov D.G."/>
            <person name="Warner D."/>
        </authorList>
    </citation>
    <scope>NUCLEOTIDE SEQUENCE [LARGE SCALE GENOMIC DNA]</scope>
    <source>
        <strain evidence="2">180601</strain>
        <tissue evidence="2">Whole Body</tissue>
    </source>
</reference>
<protein>
    <submittedName>
        <fullName evidence="2">CHK domain-containing protein</fullName>
    </submittedName>
</protein>
<feature type="domain" description="CHK kinase-like" evidence="1">
    <location>
        <begin position="515"/>
        <end position="715"/>
    </location>
</feature>
<dbReference type="InterPro" id="IPR015897">
    <property type="entry name" value="CHK_kinase-like"/>
</dbReference>
<dbReference type="OrthoDB" id="5396515at2759"/>
<dbReference type="SUPFAM" id="SSF56112">
    <property type="entry name" value="Protein kinase-like (PK-like)"/>
    <property type="match status" value="3"/>
</dbReference>
<dbReference type="PANTHER" id="PTHR11012">
    <property type="entry name" value="PROTEIN KINASE-LIKE DOMAIN-CONTAINING"/>
    <property type="match status" value="1"/>
</dbReference>
<feature type="domain" description="CHK kinase-like" evidence="1">
    <location>
        <begin position="907"/>
        <end position="1107"/>
    </location>
</feature>